<dbReference type="EMBL" id="BKAL01000010">
    <property type="protein sequence ID" value="GEP70136.1"/>
    <property type="molecule type" value="Genomic_DNA"/>
</dbReference>
<proteinExistence type="predicted"/>
<dbReference type="InterPro" id="IPR027304">
    <property type="entry name" value="Trigger_fact/SurA_dom_sf"/>
</dbReference>
<evidence type="ECO:0000313" key="3">
    <source>
        <dbReference type="Proteomes" id="UP000321798"/>
    </source>
</evidence>
<feature type="region of interest" description="Disordered" evidence="1">
    <location>
        <begin position="197"/>
        <end position="229"/>
    </location>
</feature>
<evidence type="ECO:0000256" key="1">
    <source>
        <dbReference type="SAM" id="MobiDB-lite"/>
    </source>
</evidence>
<feature type="compositionally biased region" description="Low complexity" evidence="1">
    <location>
        <begin position="199"/>
        <end position="223"/>
    </location>
</feature>
<sequence>MTVVGGDVDGTSVQVRSGAGVAPAPRRARRVRRAGVVLALLAGAGALSACSGQPGTAAIVEGRTITPGEVQQVLDELGPYLQSASTSAVLTILVQEPAVSAVAAEHGVAVSDEDAADALTQVAAADGLKGSDFSAASLTVAKFSVEYGKLTALEDADAINAELVERVAALDVEVNPRFGTLGDGNFVSDPSVRPWIFQSGDATGSDATGTDGSSGSTPTPSATESPVEK</sequence>
<dbReference type="RefSeq" id="WP_146953904.1">
    <property type="nucleotide sequence ID" value="NZ_BAABBJ010000002.1"/>
</dbReference>
<name>A0A512PG19_9CELL</name>
<keyword evidence="3" id="KW-1185">Reference proteome</keyword>
<reference evidence="2 3" key="1">
    <citation type="submission" date="2019-07" db="EMBL/GenBank/DDBJ databases">
        <title>Whole genome shotgun sequence of Cellulomonas soli NBRC 109434.</title>
        <authorList>
            <person name="Hosoyama A."/>
            <person name="Uohara A."/>
            <person name="Ohji S."/>
            <person name="Ichikawa N."/>
        </authorList>
    </citation>
    <scope>NUCLEOTIDE SEQUENCE [LARGE SCALE GENOMIC DNA]</scope>
    <source>
        <strain evidence="2 3">NBRC 109434</strain>
    </source>
</reference>
<protein>
    <submittedName>
        <fullName evidence="2">Uncharacterized protein</fullName>
    </submittedName>
</protein>
<accession>A0A512PG19</accession>
<organism evidence="2 3">
    <name type="scientific">Cellulomonas soli</name>
    <dbReference type="NCBI Taxonomy" id="931535"/>
    <lineage>
        <taxon>Bacteria</taxon>
        <taxon>Bacillati</taxon>
        <taxon>Actinomycetota</taxon>
        <taxon>Actinomycetes</taxon>
        <taxon>Micrococcales</taxon>
        <taxon>Cellulomonadaceae</taxon>
        <taxon>Cellulomonas</taxon>
    </lineage>
</organism>
<dbReference type="SUPFAM" id="SSF109998">
    <property type="entry name" value="Triger factor/SurA peptide-binding domain-like"/>
    <property type="match status" value="1"/>
</dbReference>
<dbReference type="AlphaFoldDB" id="A0A512PG19"/>
<comment type="caution">
    <text evidence="2">The sequence shown here is derived from an EMBL/GenBank/DDBJ whole genome shotgun (WGS) entry which is preliminary data.</text>
</comment>
<dbReference type="OrthoDB" id="4870416at2"/>
<dbReference type="Gene3D" id="1.10.4030.10">
    <property type="entry name" value="Porin chaperone SurA, peptide-binding domain"/>
    <property type="match status" value="1"/>
</dbReference>
<evidence type="ECO:0000313" key="2">
    <source>
        <dbReference type="EMBL" id="GEP70136.1"/>
    </source>
</evidence>
<gene>
    <name evidence="2" type="ORF">CSO01_28510</name>
</gene>
<dbReference type="Proteomes" id="UP000321798">
    <property type="component" value="Unassembled WGS sequence"/>
</dbReference>